<feature type="transmembrane region" description="Helical" evidence="7">
    <location>
        <begin position="128"/>
        <end position="149"/>
    </location>
</feature>
<evidence type="ECO:0000259" key="8">
    <source>
        <dbReference type="Pfam" id="PF03458"/>
    </source>
</evidence>
<accession>A0A2X4UPR4</accession>
<feature type="transmembrane region" description="Helical" evidence="7">
    <location>
        <begin position="185"/>
        <end position="206"/>
    </location>
</feature>
<keyword evidence="10" id="KW-1185">Reference proteome</keyword>
<evidence type="ECO:0000313" key="9">
    <source>
        <dbReference type="EMBL" id="SQI34990.1"/>
    </source>
</evidence>
<keyword evidence="4 7" id="KW-0812">Transmembrane</keyword>
<dbReference type="STRING" id="1219011.GCA_001895045_04221"/>
<evidence type="ECO:0000256" key="3">
    <source>
        <dbReference type="ARBA" id="ARBA00022475"/>
    </source>
</evidence>
<feature type="transmembrane region" description="Helical" evidence="7">
    <location>
        <begin position="161"/>
        <end position="179"/>
    </location>
</feature>
<name>A0A2X4UPR4_9NOCA</name>
<feature type="domain" description="Glycine transporter" evidence="8">
    <location>
        <begin position="17"/>
        <end position="91"/>
    </location>
</feature>
<dbReference type="AlphaFoldDB" id="A0A2X4UPR4"/>
<comment type="subcellular location">
    <subcellularLocation>
        <location evidence="1">Cell membrane</location>
        <topology evidence="1">Multi-pass membrane protein</topology>
    </subcellularLocation>
</comment>
<feature type="transmembrane region" description="Helical" evidence="7">
    <location>
        <begin position="75"/>
        <end position="92"/>
    </location>
</feature>
<evidence type="ECO:0000256" key="5">
    <source>
        <dbReference type="ARBA" id="ARBA00022989"/>
    </source>
</evidence>
<feature type="transmembrane region" description="Helical" evidence="7">
    <location>
        <begin position="104"/>
        <end position="122"/>
    </location>
</feature>
<keyword evidence="3" id="KW-1003">Cell membrane</keyword>
<organism evidence="9 10">
    <name type="scientific">Rhodococcus coprophilus</name>
    <dbReference type="NCBI Taxonomy" id="38310"/>
    <lineage>
        <taxon>Bacteria</taxon>
        <taxon>Bacillati</taxon>
        <taxon>Actinomycetota</taxon>
        <taxon>Actinomycetes</taxon>
        <taxon>Mycobacteriales</taxon>
        <taxon>Nocardiaceae</taxon>
        <taxon>Rhodococcus</taxon>
    </lineage>
</organism>
<gene>
    <name evidence="9" type="primary">yicG</name>
    <name evidence="9" type="ORF">NCTC10994_02980</name>
</gene>
<evidence type="ECO:0000313" key="10">
    <source>
        <dbReference type="Proteomes" id="UP000249091"/>
    </source>
</evidence>
<evidence type="ECO:0000256" key="4">
    <source>
        <dbReference type="ARBA" id="ARBA00022692"/>
    </source>
</evidence>
<feature type="transmembrane region" description="Helical" evidence="7">
    <location>
        <begin position="12"/>
        <end position="35"/>
    </location>
</feature>
<evidence type="ECO:0000256" key="1">
    <source>
        <dbReference type="ARBA" id="ARBA00004651"/>
    </source>
</evidence>
<dbReference type="InterPro" id="IPR005115">
    <property type="entry name" value="Gly_transporter"/>
</dbReference>
<keyword evidence="5 7" id="KW-1133">Transmembrane helix</keyword>
<evidence type="ECO:0000256" key="6">
    <source>
        <dbReference type="ARBA" id="ARBA00023136"/>
    </source>
</evidence>
<evidence type="ECO:0000256" key="7">
    <source>
        <dbReference type="SAM" id="Phobius"/>
    </source>
</evidence>
<dbReference type="Proteomes" id="UP000249091">
    <property type="component" value="Chromosome 1"/>
</dbReference>
<keyword evidence="6 7" id="KW-0472">Membrane</keyword>
<dbReference type="KEGG" id="rcr:NCTC10994_02980"/>
<dbReference type="Pfam" id="PF03458">
    <property type="entry name" value="Gly_transporter"/>
    <property type="match status" value="2"/>
</dbReference>
<protein>
    <submittedName>
        <fullName evidence="9">Predicted membrane protein</fullName>
    </submittedName>
</protein>
<reference evidence="9 10" key="1">
    <citation type="submission" date="2018-06" db="EMBL/GenBank/DDBJ databases">
        <authorList>
            <consortium name="Pathogen Informatics"/>
            <person name="Doyle S."/>
        </authorList>
    </citation>
    <scope>NUCLEOTIDE SEQUENCE [LARGE SCALE GENOMIC DNA]</scope>
    <source>
        <strain evidence="9 10">NCTC10994</strain>
    </source>
</reference>
<feature type="transmembrane region" description="Helical" evidence="7">
    <location>
        <begin position="42"/>
        <end position="63"/>
    </location>
</feature>
<feature type="domain" description="Glycine transporter" evidence="8">
    <location>
        <begin position="104"/>
        <end position="176"/>
    </location>
</feature>
<evidence type="ECO:0000256" key="2">
    <source>
        <dbReference type="ARBA" id="ARBA00008193"/>
    </source>
</evidence>
<dbReference type="EMBL" id="LS483468">
    <property type="protein sequence ID" value="SQI34990.1"/>
    <property type="molecule type" value="Genomic_DNA"/>
</dbReference>
<dbReference type="PANTHER" id="PTHR30506:SF3">
    <property type="entry name" value="UPF0126 INNER MEMBRANE PROTEIN YADS-RELATED"/>
    <property type="match status" value="1"/>
</dbReference>
<sequence length="218" mass="22575">MPGIPRAMPTDNLLWLVLDLAGTFAFALNGALLAVRAERLDIVGIVTLGMFTGLGGGTVRDVLLGALPPATFLDWRYLAAAAAGGLVAFVLGSRLDRLNGTITVFDAIGLSVFAVLGAYKALELGFGVVQAVIVGAVTAVGGGTIRDVMIGRVPTVLRSELYAIPALIGAVLYAAAYSFGYQGTLVALGAAAVCFVIRMIGVRFDLHAPYPPGRRQGK</sequence>
<dbReference type="PANTHER" id="PTHR30506">
    <property type="entry name" value="INNER MEMBRANE PROTEIN"/>
    <property type="match status" value="1"/>
</dbReference>
<comment type="similarity">
    <text evidence="2">Belongs to the UPF0126 family.</text>
</comment>
<dbReference type="GO" id="GO:0005886">
    <property type="term" value="C:plasma membrane"/>
    <property type="evidence" value="ECO:0007669"/>
    <property type="project" value="UniProtKB-SubCell"/>
</dbReference>
<proteinExistence type="inferred from homology"/>